<dbReference type="PANTHER" id="PTHR11280:SF5">
    <property type="entry name" value="GLUCOSAMINE-6-PHOSPHATE ISOMERASE"/>
    <property type="match status" value="1"/>
</dbReference>
<evidence type="ECO:0000313" key="1">
    <source>
        <dbReference type="EMBL" id="AZN43059.1"/>
    </source>
</evidence>
<dbReference type="Gene3D" id="3.40.50.1360">
    <property type="match status" value="1"/>
</dbReference>
<dbReference type="EMBL" id="CP034437">
    <property type="protein sequence ID" value="AZN43059.1"/>
    <property type="molecule type" value="Genomic_DNA"/>
</dbReference>
<dbReference type="RefSeq" id="WP_126019280.1">
    <property type="nucleotide sequence ID" value="NZ_CP034437.1"/>
</dbReference>
<proteinExistence type="predicted"/>
<dbReference type="GO" id="GO:0004342">
    <property type="term" value="F:glucosamine-6-phosphate deaminase activity"/>
    <property type="evidence" value="ECO:0007669"/>
    <property type="project" value="InterPro"/>
</dbReference>
<evidence type="ECO:0008006" key="3">
    <source>
        <dbReference type="Google" id="ProtNLM"/>
    </source>
</evidence>
<dbReference type="GO" id="GO:0019262">
    <property type="term" value="P:N-acetylneuraminate catabolic process"/>
    <property type="evidence" value="ECO:0007669"/>
    <property type="project" value="TreeGrafter"/>
</dbReference>
<evidence type="ECO:0000313" key="2">
    <source>
        <dbReference type="Proteomes" id="UP000272528"/>
    </source>
</evidence>
<dbReference type="SUPFAM" id="SSF100950">
    <property type="entry name" value="NagB/RpiA/CoA transferase-like"/>
    <property type="match status" value="1"/>
</dbReference>
<dbReference type="InterPro" id="IPR037171">
    <property type="entry name" value="NagB/RpiA_transferase-like"/>
</dbReference>
<dbReference type="AlphaFoldDB" id="A0A3S9ABC4"/>
<protein>
    <recommendedName>
        <fullName evidence="3">Glucosamine-6-phosphate deaminase</fullName>
    </recommendedName>
</protein>
<dbReference type="KEGG" id="palb:EJC50_27690"/>
<keyword evidence="2" id="KW-1185">Reference proteome</keyword>
<dbReference type="GO" id="GO:0006043">
    <property type="term" value="P:glucosamine catabolic process"/>
    <property type="evidence" value="ECO:0007669"/>
    <property type="project" value="TreeGrafter"/>
</dbReference>
<organism evidence="1 2">
    <name type="scientific">Paenibacillus albus</name>
    <dbReference type="NCBI Taxonomy" id="2495582"/>
    <lineage>
        <taxon>Bacteria</taxon>
        <taxon>Bacillati</taxon>
        <taxon>Bacillota</taxon>
        <taxon>Bacilli</taxon>
        <taxon>Bacillales</taxon>
        <taxon>Paenibacillaceae</taxon>
        <taxon>Paenibacillus</taxon>
    </lineage>
</organism>
<sequence length="299" mass="33919">MSQIDVKQLYEWCKVPVSELSYHPKRMIPLRIVADSAAMGMCMARDFAEDVKRANEEARPFRAIVPCGPKAWYEPFVRIVNEERISLARMTVFHMDECLDWQGRELHPDDPYNFRSFMEQHFYGGIDAELAVPEEQRYFPVPSAMEKIKAKLAEAPIDLTLGGWGQDGHLAYNQARRNPYSAITVEQLRSSEMRVQDNNADTIIALAQRTYGGAYQFVPPMSITLGMKECLSARKVRIYSDTGAWKQTALRVALFAAETAEYPMTLLQSHPDALITATVETATHPISEHPEWAFNGVNV</sequence>
<dbReference type="Proteomes" id="UP000272528">
    <property type="component" value="Chromosome"/>
</dbReference>
<dbReference type="PANTHER" id="PTHR11280">
    <property type="entry name" value="GLUCOSAMINE-6-PHOSPHATE ISOMERASE"/>
    <property type="match status" value="1"/>
</dbReference>
<accession>A0A3S9ABC4</accession>
<dbReference type="GO" id="GO:0005737">
    <property type="term" value="C:cytoplasm"/>
    <property type="evidence" value="ECO:0007669"/>
    <property type="project" value="TreeGrafter"/>
</dbReference>
<reference evidence="2" key="1">
    <citation type="submission" date="2018-12" db="EMBL/GenBank/DDBJ databases">
        <title>Genome sequence of Peanibacillus sp.</title>
        <authorList>
            <person name="Subramani G."/>
            <person name="Srinivasan S."/>
            <person name="Kim M.K."/>
        </authorList>
    </citation>
    <scope>NUCLEOTIDE SEQUENCE [LARGE SCALE GENOMIC DNA]</scope>
    <source>
        <strain evidence="2">18JY67-1</strain>
    </source>
</reference>
<gene>
    <name evidence="1" type="ORF">EJC50_27690</name>
</gene>
<dbReference type="GO" id="GO:0006046">
    <property type="term" value="P:N-acetylglucosamine catabolic process"/>
    <property type="evidence" value="ECO:0007669"/>
    <property type="project" value="TreeGrafter"/>
</dbReference>
<dbReference type="InterPro" id="IPR004547">
    <property type="entry name" value="Glucosamine6P_isomerase"/>
</dbReference>
<dbReference type="GO" id="GO:0042802">
    <property type="term" value="F:identical protein binding"/>
    <property type="evidence" value="ECO:0007669"/>
    <property type="project" value="TreeGrafter"/>
</dbReference>
<name>A0A3S9ABC4_9BACL</name>
<dbReference type="OrthoDB" id="9791139at2"/>